<evidence type="ECO:0000256" key="5">
    <source>
        <dbReference type="PROSITE-ProRule" id="PRU00221"/>
    </source>
</evidence>
<feature type="compositionally biased region" description="Basic and acidic residues" evidence="6">
    <location>
        <begin position="303"/>
        <end position="314"/>
    </location>
</feature>
<feature type="repeat" description="WD" evidence="5">
    <location>
        <begin position="617"/>
        <end position="641"/>
    </location>
</feature>
<evidence type="ECO:0008006" key="9">
    <source>
        <dbReference type="Google" id="ProtNLM"/>
    </source>
</evidence>
<feature type="region of interest" description="Disordered" evidence="6">
    <location>
        <begin position="45"/>
        <end position="82"/>
    </location>
</feature>
<keyword evidence="3" id="KW-0677">Repeat</keyword>
<dbReference type="PANTHER" id="PTHR22846">
    <property type="entry name" value="WD40 REPEAT PROTEIN"/>
    <property type="match status" value="1"/>
</dbReference>
<keyword evidence="2 5" id="KW-0853">WD repeat</keyword>
<feature type="compositionally biased region" description="Low complexity" evidence="6">
    <location>
        <begin position="150"/>
        <end position="160"/>
    </location>
</feature>
<dbReference type="Pfam" id="PF00400">
    <property type="entry name" value="WD40"/>
    <property type="match status" value="7"/>
</dbReference>
<protein>
    <recommendedName>
        <fullName evidence="9">Anaphase-promoting complex subunit 4 WD40 domain-containing protein</fullName>
    </recommendedName>
</protein>
<feature type="compositionally biased region" description="Polar residues" evidence="6">
    <location>
        <begin position="50"/>
        <end position="67"/>
    </location>
</feature>
<dbReference type="GO" id="GO:0006357">
    <property type="term" value="P:regulation of transcription by RNA polymerase II"/>
    <property type="evidence" value="ECO:0007669"/>
    <property type="project" value="TreeGrafter"/>
</dbReference>
<evidence type="ECO:0000256" key="6">
    <source>
        <dbReference type="SAM" id="MobiDB-lite"/>
    </source>
</evidence>
<dbReference type="InterPro" id="IPR015943">
    <property type="entry name" value="WD40/YVTN_repeat-like_dom_sf"/>
</dbReference>
<evidence type="ECO:0000313" key="8">
    <source>
        <dbReference type="Proteomes" id="UP000237144"/>
    </source>
</evidence>
<dbReference type="InterPro" id="IPR020472">
    <property type="entry name" value="WD40_PAC1"/>
</dbReference>
<dbReference type="InterPro" id="IPR045183">
    <property type="entry name" value="Ebi-like"/>
</dbReference>
<feature type="repeat" description="WD" evidence="5">
    <location>
        <begin position="651"/>
        <end position="692"/>
    </location>
</feature>
<dbReference type="PROSITE" id="PS00678">
    <property type="entry name" value="WD_REPEATS_1"/>
    <property type="match status" value="2"/>
</dbReference>
<feature type="repeat" description="WD" evidence="5">
    <location>
        <begin position="806"/>
        <end position="855"/>
    </location>
</feature>
<feature type="compositionally biased region" description="Basic and acidic residues" evidence="6">
    <location>
        <begin position="324"/>
        <end position="334"/>
    </location>
</feature>
<dbReference type="GO" id="GO:0034967">
    <property type="term" value="C:Set3 complex"/>
    <property type="evidence" value="ECO:0007669"/>
    <property type="project" value="TreeGrafter"/>
</dbReference>
<evidence type="ECO:0000256" key="2">
    <source>
        <dbReference type="ARBA" id="ARBA00022574"/>
    </source>
</evidence>
<feature type="compositionally biased region" description="Polar residues" evidence="6">
    <location>
        <begin position="456"/>
        <end position="470"/>
    </location>
</feature>
<dbReference type="InterPro" id="IPR019775">
    <property type="entry name" value="WD40_repeat_CS"/>
</dbReference>
<dbReference type="AlphaFoldDB" id="A0A2S5BA04"/>
<dbReference type="Gene3D" id="1.20.960.30">
    <property type="match status" value="1"/>
</dbReference>
<gene>
    <name evidence="7" type="ORF">BMF94_3136</name>
</gene>
<feature type="repeat" description="WD" evidence="5">
    <location>
        <begin position="856"/>
        <end position="898"/>
    </location>
</feature>
<evidence type="ECO:0000256" key="4">
    <source>
        <dbReference type="ARBA" id="ARBA00023242"/>
    </source>
</evidence>
<dbReference type="InterPro" id="IPR001680">
    <property type="entry name" value="WD40_rpt"/>
</dbReference>
<name>A0A2S5BA04_9BASI</name>
<dbReference type="STRING" id="741276.A0A2S5BA04"/>
<feature type="repeat" description="WD" evidence="5">
    <location>
        <begin position="734"/>
        <end position="775"/>
    </location>
</feature>
<reference evidence="7 8" key="1">
    <citation type="journal article" date="2018" name="Front. Microbiol.">
        <title>Prospects for Fungal Bioremediation of Acidic Radioactive Waste Sites: Characterization and Genome Sequence of Rhodotorula taiwanensis MD1149.</title>
        <authorList>
            <person name="Tkavc R."/>
            <person name="Matrosova V.Y."/>
            <person name="Grichenko O.E."/>
            <person name="Gostincar C."/>
            <person name="Volpe R.P."/>
            <person name="Klimenkova P."/>
            <person name="Gaidamakova E.K."/>
            <person name="Zhou C.E."/>
            <person name="Stewart B.J."/>
            <person name="Lyman M.G."/>
            <person name="Malfatti S.A."/>
            <person name="Rubinfeld B."/>
            <person name="Courtot M."/>
            <person name="Singh J."/>
            <person name="Dalgard C.L."/>
            <person name="Hamilton T."/>
            <person name="Frey K.G."/>
            <person name="Gunde-Cimerman N."/>
            <person name="Dugan L."/>
            <person name="Daly M.J."/>
        </authorList>
    </citation>
    <scope>NUCLEOTIDE SEQUENCE [LARGE SCALE GENOMIC DNA]</scope>
    <source>
        <strain evidence="7 8">MD1149</strain>
    </source>
</reference>
<dbReference type="GO" id="GO:0003714">
    <property type="term" value="F:transcription corepressor activity"/>
    <property type="evidence" value="ECO:0007669"/>
    <property type="project" value="InterPro"/>
</dbReference>
<dbReference type="SMART" id="SM00320">
    <property type="entry name" value="WD40"/>
    <property type="match status" value="8"/>
</dbReference>
<dbReference type="PROSITE" id="PS50082">
    <property type="entry name" value="WD_REPEATS_2"/>
    <property type="match status" value="6"/>
</dbReference>
<dbReference type="PRINTS" id="PR00320">
    <property type="entry name" value="GPROTEINBRPT"/>
</dbReference>
<dbReference type="CDD" id="cd00200">
    <property type="entry name" value="WD40"/>
    <property type="match status" value="1"/>
</dbReference>
<dbReference type="InterPro" id="IPR036322">
    <property type="entry name" value="WD40_repeat_dom_sf"/>
</dbReference>
<dbReference type="OrthoDB" id="10264639at2759"/>
<organism evidence="7 8">
    <name type="scientific">Rhodotorula taiwanensis</name>
    <dbReference type="NCBI Taxonomy" id="741276"/>
    <lineage>
        <taxon>Eukaryota</taxon>
        <taxon>Fungi</taxon>
        <taxon>Dikarya</taxon>
        <taxon>Basidiomycota</taxon>
        <taxon>Pucciniomycotina</taxon>
        <taxon>Microbotryomycetes</taxon>
        <taxon>Sporidiobolales</taxon>
        <taxon>Sporidiobolaceae</taxon>
        <taxon>Rhodotorula</taxon>
    </lineage>
</organism>
<dbReference type="Proteomes" id="UP000237144">
    <property type="component" value="Unassembled WGS sequence"/>
</dbReference>
<proteinExistence type="predicted"/>
<comment type="subcellular location">
    <subcellularLocation>
        <location evidence="1">Nucleus</location>
    </subcellularLocation>
</comment>
<dbReference type="PROSITE" id="PS50896">
    <property type="entry name" value="LISH"/>
    <property type="match status" value="1"/>
</dbReference>
<dbReference type="EMBL" id="PJQD01000035">
    <property type="protein sequence ID" value="POY73603.1"/>
    <property type="molecule type" value="Genomic_DNA"/>
</dbReference>
<feature type="compositionally biased region" description="Low complexity" evidence="6">
    <location>
        <begin position="230"/>
        <end position="260"/>
    </location>
</feature>
<dbReference type="Pfam" id="PF08513">
    <property type="entry name" value="LisH"/>
    <property type="match status" value="1"/>
</dbReference>
<dbReference type="PROSITE" id="PS50294">
    <property type="entry name" value="WD_REPEATS_REGION"/>
    <property type="match status" value="4"/>
</dbReference>
<evidence type="ECO:0000313" key="7">
    <source>
        <dbReference type="EMBL" id="POY73603.1"/>
    </source>
</evidence>
<comment type="caution">
    <text evidence="7">The sequence shown here is derived from an EMBL/GenBank/DDBJ whole genome shotgun (WGS) entry which is preliminary data.</text>
</comment>
<evidence type="ECO:0000256" key="1">
    <source>
        <dbReference type="ARBA" id="ARBA00004123"/>
    </source>
</evidence>
<feature type="compositionally biased region" description="Pro residues" evidence="6">
    <location>
        <begin position="135"/>
        <end position="149"/>
    </location>
</feature>
<sequence length="937" mass="97618">MAAGAPHLPPRAMMTSDELDWLVYAYLEESGYHHTSFSLLHESRLAGPPATSSSSPKDASTEPNGAQSGERGDAAPVRNPIMDKVVPPGHLIRLLQKALLYLEAEARYRKDPPEPVPRIVGYPIPPTLPLPPLPKYVPPPTPPPAPASAPPAAASVPASKESTPSVLPAPAESKAKGKGKAKAGAAVADDSTAEPPAKKAKKKPSKEDKASSAEPASSRKAKTPAPEPAKPAAANESSSSSTADAPKAPPVASATSSASSGKGKERAVETGVDASGDVSMHDAEPPAASKSNGRRASLSSTDPPKREKAKEKVADTTAPSTSGAKREREKDDLRPPPAKKTAAATGAAATGASDASSAGSQAKRSASPSVPRKSKPTSASETIARAAPTVSTASTSAATTAPVAPTPNKFRITTTTKTVSTPVSAMHSPSLASATNGPPISAAQLAADKRRRGSGDNASPTASSKESSANVGDRLLKVKTEAGPSGAGVEAGTAHGSGNNGSVSGAMGKNGLGTVPKSPTKPPSPLKDFDMRGVKEIKDDDAAVVRLKGHTVAKVQPCAFNPKVPSLLATGGGDSTCRIWDVPPFSTSSASSKAGSQTTVTDHIICKHQSAQRRCDITCVAWDPSGSLLATGSEDGIVRIWTPSGDLHLVLSMHQRQVCSLKWNPMGTMLLSSSLDQTVCLWELSSGKVRQQYATHGDTVLDVDWNDDQTWASASMDKTVHLMSLSRTTPLHRFRGHRDEVNVVKFSPCGTLVASCSDDSTVRVWSLRNIAAIDRDISAKSVKKGDGSRRIDVDEEDGGPGGVFVLEGHESDVHQIAWHPEAGKPSCKGPRLLASCSFDSTAKLWDADAGTCLYTFARASDYVYSIAFEPGLGRYVATGSNDGRLDVYRVEDRTLLTEYTHTGPIYEITWHPHGQQIAVCGQSLIVGVVGFEPVKAA</sequence>
<feature type="repeat" description="WD" evidence="5">
    <location>
        <begin position="559"/>
        <end position="582"/>
    </location>
</feature>
<accession>A0A2S5BA04</accession>
<dbReference type="PANTHER" id="PTHR22846:SF2">
    <property type="entry name" value="F-BOX-LIKE_WD REPEAT-CONTAINING PROTEIN EBI"/>
    <property type="match status" value="1"/>
</dbReference>
<keyword evidence="4" id="KW-0539">Nucleus</keyword>
<feature type="compositionally biased region" description="Low complexity" evidence="6">
    <location>
        <begin position="386"/>
        <end position="424"/>
    </location>
</feature>
<dbReference type="InterPro" id="IPR006594">
    <property type="entry name" value="LisH"/>
</dbReference>
<dbReference type="Gene3D" id="2.130.10.10">
    <property type="entry name" value="YVTN repeat-like/Quinoprotein amine dehydrogenase"/>
    <property type="match status" value="1"/>
</dbReference>
<dbReference type="SUPFAM" id="SSF50978">
    <property type="entry name" value="WD40 repeat-like"/>
    <property type="match status" value="1"/>
</dbReference>
<keyword evidence="8" id="KW-1185">Reference proteome</keyword>
<evidence type="ECO:0000256" key="3">
    <source>
        <dbReference type="ARBA" id="ARBA00022737"/>
    </source>
</evidence>
<feature type="region of interest" description="Disordered" evidence="6">
    <location>
        <begin position="135"/>
        <end position="530"/>
    </location>
</feature>
<feature type="compositionally biased region" description="Low complexity" evidence="6">
    <location>
        <begin position="339"/>
        <end position="363"/>
    </location>
</feature>